<proteinExistence type="predicted"/>
<dbReference type="Proteomes" id="UP000076532">
    <property type="component" value="Unassembled WGS sequence"/>
</dbReference>
<organism evidence="1 2">
    <name type="scientific">Athelia psychrophila</name>
    <dbReference type="NCBI Taxonomy" id="1759441"/>
    <lineage>
        <taxon>Eukaryota</taxon>
        <taxon>Fungi</taxon>
        <taxon>Dikarya</taxon>
        <taxon>Basidiomycota</taxon>
        <taxon>Agaricomycotina</taxon>
        <taxon>Agaricomycetes</taxon>
        <taxon>Agaricomycetidae</taxon>
        <taxon>Atheliales</taxon>
        <taxon>Atheliaceae</taxon>
        <taxon>Athelia</taxon>
    </lineage>
</organism>
<evidence type="ECO:0000313" key="2">
    <source>
        <dbReference type="Proteomes" id="UP000076532"/>
    </source>
</evidence>
<evidence type="ECO:0000313" key="1">
    <source>
        <dbReference type="EMBL" id="KZP30061.1"/>
    </source>
</evidence>
<accession>A0A166T0W1</accession>
<dbReference type="EMBL" id="KV417495">
    <property type="protein sequence ID" value="KZP30061.1"/>
    <property type="molecule type" value="Genomic_DNA"/>
</dbReference>
<name>A0A166T0W1_9AGAM</name>
<gene>
    <name evidence="1" type="ORF">FIBSPDRAFT_946185</name>
</gene>
<protein>
    <submittedName>
        <fullName evidence="1">Uncharacterized protein</fullName>
    </submittedName>
</protein>
<keyword evidence="2" id="KW-1185">Reference proteome</keyword>
<sequence length="123" mass="13405">MSGISAILDVFPSVNHGIHAVPIPTHAAQALVANRGERAWMEHAQDTGHATSSDKAVKLDEVSCPERLVDIERRYVNPKHTFTQATYGLLDESFVLASSPSSHWTCASALPRPRRRTGCSGRT</sequence>
<dbReference type="AlphaFoldDB" id="A0A166T0W1"/>
<reference evidence="1 2" key="1">
    <citation type="journal article" date="2016" name="Mol. Biol. Evol.">
        <title>Comparative Genomics of Early-Diverging Mushroom-Forming Fungi Provides Insights into the Origins of Lignocellulose Decay Capabilities.</title>
        <authorList>
            <person name="Nagy L.G."/>
            <person name="Riley R."/>
            <person name="Tritt A."/>
            <person name="Adam C."/>
            <person name="Daum C."/>
            <person name="Floudas D."/>
            <person name="Sun H."/>
            <person name="Yadav J.S."/>
            <person name="Pangilinan J."/>
            <person name="Larsson K.H."/>
            <person name="Matsuura K."/>
            <person name="Barry K."/>
            <person name="Labutti K."/>
            <person name="Kuo R."/>
            <person name="Ohm R.A."/>
            <person name="Bhattacharya S.S."/>
            <person name="Shirouzu T."/>
            <person name="Yoshinaga Y."/>
            <person name="Martin F.M."/>
            <person name="Grigoriev I.V."/>
            <person name="Hibbett D.S."/>
        </authorList>
    </citation>
    <scope>NUCLEOTIDE SEQUENCE [LARGE SCALE GENOMIC DNA]</scope>
    <source>
        <strain evidence="1 2">CBS 109695</strain>
    </source>
</reference>